<dbReference type="InParanoid" id="A0A1Y2G2C1"/>
<feature type="compositionally biased region" description="Low complexity" evidence="1">
    <location>
        <begin position="155"/>
        <end position="176"/>
    </location>
</feature>
<keyword evidence="3" id="KW-1185">Reference proteome</keyword>
<feature type="region of interest" description="Disordered" evidence="1">
    <location>
        <begin position="68"/>
        <end position="242"/>
    </location>
</feature>
<organism evidence="2 3">
    <name type="scientific">Leucosporidium creatinivorum</name>
    <dbReference type="NCBI Taxonomy" id="106004"/>
    <lineage>
        <taxon>Eukaryota</taxon>
        <taxon>Fungi</taxon>
        <taxon>Dikarya</taxon>
        <taxon>Basidiomycota</taxon>
        <taxon>Pucciniomycotina</taxon>
        <taxon>Microbotryomycetes</taxon>
        <taxon>Leucosporidiales</taxon>
        <taxon>Leucosporidium</taxon>
    </lineage>
</organism>
<gene>
    <name evidence="2" type="ORF">BCR35DRAFT_298711</name>
</gene>
<dbReference type="AlphaFoldDB" id="A0A1Y2G2C1"/>
<feature type="region of interest" description="Disordered" evidence="1">
    <location>
        <begin position="311"/>
        <end position="372"/>
    </location>
</feature>
<reference evidence="2 3" key="1">
    <citation type="submission" date="2016-07" db="EMBL/GenBank/DDBJ databases">
        <title>Pervasive Adenine N6-methylation of Active Genes in Fungi.</title>
        <authorList>
            <consortium name="DOE Joint Genome Institute"/>
            <person name="Mondo S.J."/>
            <person name="Dannebaum R.O."/>
            <person name="Kuo R.C."/>
            <person name="Labutti K."/>
            <person name="Haridas S."/>
            <person name="Kuo A."/>
            <person name="Salamov A."/>
            <person name="Ahrendt S.R."/>
            <person name="Lipzen A."/>
            <person name="Sullivan W."/>
            <person name="Andreopoulos W.B."/>
            <person name="Clum A."/>
            <person name="Lindquist E."/>
            <person name="Daum C."/>
            <person name="Ramamoorthy G.K."/>
            <person name="Gryganskyi A."/>
            <person name="Culley D."/>
            <person name="Magnuson J.K."/>
            <person name="James T.Y."/>
            <person name="O'Malley M.A."/>
            <person name="Stajich J.E."/>
            <person name="Spatafora J.W."/>
            <person name="Visel A."/>
            <person name="Grigoriev I.V."/>
        </authorList>
    </citation>
    <scope>NUCLEOTIDE SEQUENCE [LARGE SCALE GENOMIC DNA]</scope>
    <source>
        <strain evidence="2 3">62-1032</strain>
    </source>
</reference>
<feature type="compositionally biased region" description="Pro residues" evidence="1">
    <location>
        <begin position="177"/>
        <end position="187"/>
    </location>
</feature>
<sequence>MPARMKQRATWAPPGSTSSASAPFTTYEDPHSLQEEFSAMPSRPGKLARSISRPFSDVRNYLRVSLHKERGIDSEKAKALNEQRRRSGGVGPSCFDEVAATEEEVVHAPIASTSHSTLPSPTEETPGFIPEPSSAGGHSDPYSSLGLSGKRPEWDSLLPSPSSPDTSLPSSPDESAPSPPLRTPPRPSSAELSASPDGQARWKGKARAQHPVLVETCPTPPSSAKYRPGSRQRSIMNPSGLGIDVAEFDYDAYGPEEEDEDRVETLEEDDPNDWDPYTRRPSGEFTLPLSSSASASALPFPSDLVVESLLSSQPSTSSFASPHSSPRRYRTPNHQPRDRDFTPPLAHLRPVRKSEILASPALSNRRPTAQELRAKASNSTLFSWDLAHLPAPNTPREKPFKVGLRSLLMPSFALGGGKGSGKYGDAFGPVERQVASPVTGERAETVRSIGGGLGRTLSSRTAKVRRSIGAWSMRSRKEETAPKEELEDWVALVIAE</sequence>
<feature type="compositionally biased region" description="Basic and acidic residues" evidence="1">
    <location>
        <begin position="68"/>
        <end position="85"/>
    </location>
</feature>
<proteinExistence type="predicted"/>
<dbReference type="OrthoDB" id="2530522at2759"/>
<name>A0A1Y2G2C1_9BASI</name>
<feature type="region of interest" description="Disordered" evidence="1">
    <location>
        <begin position="254"/>
        <end position="295"/>
    </location>
</feature>
<feature type="compositionally biased region" description="Low complexity" evidence="1">
    <location>
        <begin position="311"/>
        <end position="324"/>
    </location>
</feature>
<protein>
    <submittedName>
        <fullName evidence="2">Uncharacterized protein</fullName>
    </submittedName>
</protein>
<feature type="region of interest" description="Disordered" evidence="1">
    <location>
        <begin position="1"/>
        <end position="32"/>
    </location>
</feature>
<accession>A0A1Y2G2C1</accession>
<evidence type="ECO:0000256" key="1">
    <source>
        <dbReference type="SAM" id="MobiDB-lite"/>
    </source>
</evidence>
<evidence type="ECO:0000313" key="2">
    <source>
        <dbReference type="EMBL" id="ORY91529.1"/>
    </source>
</evidence>
<feature type="compositionally biased region" description="Low complexity" evidence="1">
    <location>
        <begin position="9"/>
        <end position="26"/>
    </location>
</feature>
<dbReference type="EMBL" id="MCGR01000002">
    <property type="protein sequence ID" value="ORY91529.1"/>
    <property type="molecule type" value="Genomic_DNA"/>
</dbReference>
<feature type="compositionally biased region" description="Polar residues" evidence="1">
    <location>
        <begin position="111"/>
        <end position="123"/>
    </location>
</feature>
<evidence type="ECO:0000313" key="3">
    <source>
        <dbReference type="Proteomes" id="UP000193467"/>
    </source>
</evidence>
<comment type="caution">
    <text evidence="2">The sequence shown here is derived from an EMBL/GenBank/DDBJ whole genome shotgun (WGS) entry which is preliminary data.</text>
</comment>
<feature type="compositionally biased region" description="Acidic residues" evidence="1">
    <location>
        <begin position="254"/>
        <end position="273"/>
    </location>
</feature>
<dbReference type="Proteomes" id="UP000193467">
    <property type="component" value="Unassembled WGS sequence"/>
</dbReference>